<dbReference type="SUPFAM" id="SSF46785">
    <property type="entry name" value="Winged helix' DNA-binding domain"/>
    <property type="match status" value="1"/>
</dbReference>
<organism evidence="6 7">
    <name type="scientific">Paenibacillus thalictri</name>
    <dbReference type="NCBI Taxonomy" id="2527873"/>
    <lineage>
        <taxon>Bacteria</taxon>
        <taxon>Bacillati</taxon>
        <taxon>Bacillota</taxon>
        <taxon>Bacilli</taxon>
        <taxon>Bacillales</taxon>
        <taxon>Paenibacillaceae</taxon>
        <taxon>Paenibacillus</taxon>
    </lineage>
</organism>
<dbReference type="InterPro" id="IPR036390">
    <property type="entry name" value="WH_DNA-bd_sf"/>
</dbReference>
<feature type="domain" description="HTH lysR-type" evidence="5">
    <location>
        <begin position="1"/>
        <end position="58"/>
    </location>
</feature>
<dbReference type="GO" id="GO:0000976">
    <property type="term" value="F:transcription cis-regulatory region binding"/>
    <property type="evidence" value="ECO:0007669"/>
    <property type="project" value="TreeGrafter"/>
</dbReference>
<dbReference type="InterPro" id="IPR036388">
    <property type="entry name" value="WH-like_DNA-bd_sf"/>
</dbReference>
<gene>
    <name evidence="6" type="ORF">EYB31_36075</name>
</gene>
<dbReference type="Gene3D" id="1.10.10.10">
    <property type="entry name" value="Winged helix-like DNA-binding domain superfamily/Winged helix DNA-binding domain"/>
    <property type="match status" value="1"/>
</dbReference>
<dbReference type="InterPro" id="IPR005119">
    <property type="entry name" value="LysR_subst-bd"/>
</dbReference>
<evidence type="ECO:0000256" key="3">
    <source>
        <dbReference type="ARBA" id="ARBA00023125"/>
    </source>
</evidence>
<protein>
    <submittedName>
        <fullName evidence="6">LysR family transcriptional regulator</fullName>
    </submittedName>
</protein>
<dbReference type="PRINTS" id="PR00039">
    <property type="entry name" value="HTHLYSR"/>
</dbReference>
<dbReference type="RefSeq" id="WP_131018427.1">
    <property type="nucleotide sequence ID" value="NZ_SIRE01000038.1"/>
</dbReference>
<dbReference type="OrthoDB" id="107670at2"/>
<dbReference type="Pfam" id="PF00126">
    <property type="entry name" value="HTH_1"/>
    <property type="match status" value="1"/>
</dbReference>
<evidence type="ECO:0000256" key="4">
    <source>
        <dbReference type="ARBA" id="ARBA00023163"/>
    </source>
</evidence>
<sequence length="311" mass="35432">MNLEGLRSFLAIAHEKSISKAAQFLHVTQPTLSARIRNMEEALGFPLLERNWEGVKLTRQGYYFLPYAIQLLQNLNNAAAVLTPFNGEYNTSFEEVTNNANRLIIGMDPWLAPVFLKPVIDELRLQFPDLNVKFITRPSQTIMDMIEYGGAHLGICYEMKSSKRLHLNVLLEDETVLLCSSHNQAESYSDLSKLSQVQEPFLVFDNPILASHSYFTAPMFKMLDIKQFRTVDDMNLMLHMIALGEGYTVVPQSCVFKLSEWCALPIRVIPQGKRLPAITVQLAYLQAPAFTEPIECITRKLSSYCEKQYNN</sequence>
<comment type="similarity">
    <text evidence="1">Belongs to the LysR transcriptional regulatory family.</text>
</comment>
<comment type="caution">
    <text evidence="6">The sequence shown here is derived from an EMBL/GenBank/DDBJ whole genome shotgun (WGS) entry which is preliminary data.</text>
</comment>
<name>A0A4V2J346_9BACL</name>
<dbReference type="PANTHER" id="PTHR30126:SF40">
    <property type="entry name" value="HTH-TYPE TRANSCRIPTIONAL REGULATOR GLTR"/>
    <property type="match status" value="1"/>
</dbReference>
<dbReference type="GO" id="GO:0003700">
    <property type="term" value="F:DNA-binding transcription factor activity"/>
    <property type="evidence" value="ECO:0007669"/>
    <property type="project" value="InterPro"/>
</dbReference>
<dbReference type="AlphaFoldDB" id="A0A4V2J346"/>
<evidence type="ECO:0000256" key="2">
    <source>
        <dbReference type="ARBA" id="ARBA00023015"/>
    </source>
</evidence>
<dbReference type="PANTHER" id="PTHR30126">
    <property type="entry name" value="HTH-TYPE TRANSCRIPTIONAL REGULATOR"/>
    <property type="match status" value="1"/>
</dbReference>
<dbReference type="PROSITE" id="PS50931">
    <property type="entry name" value="HTH_LYSR"/>
    <property type="match status" value="1"/>
</dbReference>
<keyword evidence="2" id="KW-0805">Transcription regulation</keyword>
<evidence type="ECO:0000259" key="5">
    <source>
        <dbReference type="PROSITE" id="PS50931"/>
    </source>
</evidence>
<dbReference type="SUPFAM" id="SSF53850">
    <property type="entry name" value="Periplasmic binding protein-like II"/>
    <property type="match status" value="1"/>
</dbReference>
<accession>A0A4V2J346</accession>
<dbReference type="Gene3D" id="3.40.190.10">
    <property type="entry name" value="Periplasmic binding protein-like II"/>
    <property type="match status" value="2"/>
</dbReference>
<dbReference type="InterPro" id="IPR000847">
    <property type="entry name" value="LysR_HTH_N"/>
</dbReference>
<keyword evidence="4" id="KW-0804">Transcription</keyword>
<dbReference type="CDD" id="cd05466">
    <property type="entry name" value="PBP2_LTTR_substrate"/>
    <property type="match status" value="1"/>
</dbReference>
<keyword evidence="7" id="KW-1185">Reference proteome</keyword>
<dbReference type="FunFam" id="1.10.10.10:FF:000001">
    <property type="entry name" value="LysR family transcriptional regulator"/>
    <property type="match status" value="1"/>
</dbReference>
<keyword evidence="3" id="KW-0238">DNA-binding</keyword>
<evidence type="ECO:0000313" key="6">
    <source>
        <dbReference type="EMBL" id="TBL69408.1"/>
    </source>
</evidence>
<dbReference type="EMBL" id="SIRE01000038">
    <property type="protein sequence ID" value="TBL69408.1"/>
    <property type="molecule type" value="Genomic_DNA"/>
</dbReference>
<evidence type="ECO:0000313" key="7">
    <source>
        <dbReference type="Proteomes" id="UP000293142"/>
    </source>
</evidence>
<dbReference type="Pfam" id="PF03466">
    <property type="entry name" value="LysR_substrate"/>
    <property type="match status" value="1"/>
</dbReference>
<reference evidence="6 7" key="1">
    <citation type="submission" date="2019-02" db="EMBL/GenBank/DDBJ databases">
        <title>Paenibacillus sp. nov., isolated from surface-sterilized tissue of Thalictrum simplex L.</title>
        <authorList>
            <person name="Tuo L."/>
        </authorList>
    </citation>
    <scope>NUCLEOTIDE SEQUENCE [LARGE SCALE GENOMIC DNA]</scope>
    <source>
        <strain evidence="6 7">N2SHLJ1</strain>
    </source>
</reference>
<proteinExistence type="inferred from homology"/>
<dbReference type="Proteomes" id="UP000293142">
    <property type="component" value="Unassembled WGS sequence"/>
</dbReference>
<evidence type="ECO:0000256" key="1">
    <source>
        <dbReference type="ARBA" id="ARBA00009437"/>
    </source>
</evidence>